<organism evidence="3 4">
    <name type="scientific">Dictyobacter aurantiacus</name>
    <dbReference type="NCBI Taxonomy" id="1936993"/>
    <lineage>
        <taxon>Bacteria</taxon>
        <taxon>Bacillati</taxon>
        <taxon>Chloroflexota</taxon>
        <taxon>Ktedonobacteria</taxon>
        <taxon>Ktedonobacterales</taxon>
        <taxon>Dictyobacteraceae</taxon>
        <taxon>Dictyobacter</taxon>
    </lineage>
</organism>
<comment type="caution">
    <text evidence="3">The sequence shown here is derived from an EMBL/GenBank/DDBJ whole genome shotgun (WGS) entry which is preliminary data.</text>
</comment>
<evidence type="ECO:0000256" key="1">
    <source>
        <dbReference type="SAM" id="MobiDB-lite"/>
    </source>
</evidence>
<keyword evidence="2" id="KW-0472">Membrane</keyword>
<accession>A0A401ZR23</accession>
<reference evidence="4" key="1">
    <citation type="submission" date="2018-12" db="EMBL/GenBank/DDBJ databases">
        <title>Tengunoibacter tsumagoiensis gen. nov., sp. nov., Dictyobacter kobayashii sp. nov., D. alpinus sp. nov., and D. joshuensis sp. nov. and description of Dictyobacteraceae fam. nov. within the order Ktedonobacterales isolated from Tengu-no-mugimeshi.</title>
        <authorList>
            <person name="Wang C.M."/>
            <person name="Zheng Y."/>
            <person name="Sakai Y."/>
            <person name="Toyoda A."/>
            <person name="Minakuchi Y."/>
            <person name="Abe K."/>
            <person name="Yokota A."/>
            <person name="Yabe S."/>
        </authorList>
    </citation>
    <scope>NUCLEOTIDE SEQUENCE [LARGE SCALE GENOMIC DNA]</scope>
    <source>
        <strain evidence="4">S-27</strain>
    </source>
</reference>
<dbReference type="EMBL" id="BIFQ01000002">
    <property type="protein sequence ID" value="GCE09319.1"/>
    <property type="molecule type" value="Genomic_DNA"/>
</dbReference>
<proteinExistence type="predicted"/>
<dbReference type="OrthoDB" id="8082651at2"/>
<keyword evidence="2" id="KW-0812">Transmembrane</keyword>
<protein>
    <submittedName>
        <fullName evidence="3">Uncharacterized protein</fullName>
    </submittedName>
</protein>
<keyword evidence="2" id="KW-1133">Transmembrane helix</keyword>
<dbReference type="Proteomes" id="UP000287224">
    <property type="component" value="Unassembled WGS sequence"/>
</dbReference>
<sequence>MLVHTQFIDLLADLAAKATILNAYPYGIQIKLVATSGATLVVLIMLTGLAIYKPRGMTSYGQGKQNERRKGITTEESATDQGQKTGQERTDSSVHSTLA</sequence>
<feature type="transmembrane region" description="Helical" evidence="2">
    <location>
        <begin position="32"/>
        <end position="52"/>
    </location>
</feature>
<gene>
    <name evidence="3" type="ORF">KDAU_66480</name>
</gene>
<evidence type="ECO:0000256" key="2">
    <source>
        <dbReference type="SAM" id="Phobius"/>
    </source>
</evidence>
<name>A0A401ZR23_9CHLR</name>
<feature type="compositionally biased region" description="Polar residues" evidence="1">
    <location>
        <begin position="74"/>
        <end position="85"/>
    </location>
</feature>
<feature type="region of interest" description="Disordered" evidence="1">
    <location>
        <begin position="55"/>
        <end position="99"/>
    </location>
</feature>
<evidence type="ECO:0000313" key="4">
    <source>
        <dbReference type="Proteomes" id="UP000287224"/>
    </source>
</evidence>
<dbReference type="RefSeq" id="WP_126601721.1">
    <property type="nucleotide sequence ID" value="NZ_BIFQ01000002.1"/>
</dbReference>
<keyword evidence="4" id="KW-1185">Reference proteome</keyword>
<dbReference type="AlphaFoldDB" id="A0A401ZR23"/>
<evidence type="ECO:0000313" key="3">
    <source>
        <dbReference type="EMBL" id="GCE09319.1"/>
    </source>
</evidence>